<reference evidence="2" key="2">
    <citation type="submission" date="2024-06" db="UniProtKB">
        <authorList>
            <consortium name="EnsemblMetazoa"/>
        </authorList>
    </citation>
    <scope>IDENTIFICATION</scope>
</reference>
<dbReference type="EnsemblMetazoa" id="XM_020006643.1">
    <property type="protein sequence ID" value="XP_019862202.1"/>
    <property type="gene ID" value="LOC109590773"/>
</dbReference>
<dbReference type="RefSeq" id="XP_019862202.1">
    <property type="nucleotide sequence ID" value="XM_020006643.1"/>
</dbReference>
<feature type="compositionally biased region" description="Basic and acidic residues" evidence="1">
    <location>
        <begin position="112"/>
        <end position="127"/>
    </location>
</feature>
<dbReference type="AlphaFoldDB" id="A0AAN0JYB1"/>
<feature type="compositionally biased region" description="Gly residues" evidence="1">
    <location>
        <begin position="72"/>
        <end position="81"/>
    </location>
</feature>
<evidence type="ECO:0000256" key="1">
    <source>
        <dbReference type="SAM" id="MobiDB-lite"/>
    </source>
</evidence>
<accession>A0AAN0JYB1</accession>
<dbReference type="KEGG" id="aqu:109590773"/>
<reference evidence="3" key="1">
    <citation type="journal article" date="2010" name="Nature">
        <title>The Amphimedon queenslandica genome and the evolution of animal complexity.</title>
        <authorList>
            <person name="Srivastava M."/>
            <person name="Simakov O."/>
            <person name="Chapman J."/>
            <person name="Fahey B."/>
            <person name="Gauthier M.E."/>
            <person name="Mitros T."/>
            <person name="Richards G.S."/>
            <person name="Conaco C."/>
            <person name="Dacre M."/>
            <person name="Hellsten U."/>
            <person name="Larroux C."/>
            <person name="Putnam N.H."/>
            <person name="Stanke M."/>
            <person name="Adamska M."/>
            <person name="Darling A."/>
            <person name="Degnan S.M."/>
            <person name="Oakley T.H."/>
            <person name="Plachetzki D.C."/>
            <person name="Zhai Y."/>
            <person name="Adamski M."/>
            <person name="Calcino A."/>
            <person name="Cummins S.F."/>
            <person name="Goodstein D.M."/>
            <person name="Harris C."/>
            <person name="Jackson D.J."/>
            <person name="Leys S.P."/>
            <person name="Shu S."/>
            <person name="Woodcroft B.J."/>
            <person name="Vervoort M."/>
            <person name="Kosik K.S."/>
            <person name="Manning G."/>
            <person name="Degnan B.M."/>
            <person name="Rokhsar D.S."/>
        </authorList>
    </citation>
    <scope>NUCLEOTIDE SEQUENCE [LARGE SCALE GENOMIC DNA]</scope>
</reference>
<sequence length="399" mass="43875">RGGEFKADSWYGSIQRKKFCLVAIVGVKCLPKSSTNGDESEEEEEQLEEEAEEEVEDGNSDSSSDSDKTKGPPGGNSGGQGESTSNEGVEEEGETGGEPLHEEGNEEQNNVRVEESKDHEEPQHEEATAPIPCTEISSDFNSEMVISTGVVENMTYAGQVYYEEKRTRELVTFTAAKKLSALIEFIEKKHIQAEIDQHVYFSFNSSYSYIELKSDAPQEEPFTGWSIKPHLKPCRLRRCDIDNFGDANYPVPPSCLISIYGSPGAVPSLHYSVPLVGVVDPVTLLIHCSLRTAPPRPSINPNSSMASNESAVLSTGGAIHMINTAVRQAPSMEECIDEFKASLSFKRKLPQVQEHCQKFLDSFIAVRGSYAHAAIALGEDLIETIRNELGFEFIIDIDA</sequence>
<name>A0AAN0JYB1_AMPQE</name>
<keyword evidence="3" id="KW-1185">Reference proteome</keyword>
<dbReference type="GeneID" id="109590773"/>
<organism evidence="2 3">
    <name type="scientific">Amphimedon queenslandica</name>
    <name type="common">Sponge</name>
    <dbReference type="NCBI Taxonomy" id="400682"/>
    <lineage>
        <taxon>Eukaryota</taxon>
        <taxon>Metazoa</taxon>
        <taxon>Porifera</taxon>
        <taxon>Demospongiae</taxon>
        <taxon>Heteroscleromorpha</taxon>
        <taxon>Haplosclerida</taxon>
        <taxon>Niphatidae</taxon>
        <taxon>Amphimedon</taxon>
    </lineage>
</organism>
<evidence type="ECO:0000313" key="2">
    <source>
        <dbReference type="EnsemblMetazoa" id="XP_019862202.1"/>
    </source>
</evidence>
<dbReference type="Proteomes" id="UP000007879">
    <property type="component" value="Unassembled WGS sequence"/>
</dbReference>
<proteinExistence type="predicted"/>
<feature type="region of interest" description="Disordered" evidence="1">
    <location>
        <begin position="29"/>
        <end position="134"/>
    </location>
</feature>
<feature type="compositionally biased region" description="Acidic residues" evidence="1">
    <location>
        <begin position="38"/>
        <end position="59"/>
    </location>
</feature>
<evidence type="ECO:0000313" key="3">
    <source>
        <dbReference type="Proteomes" id="UP000007879"/>
    </source>
</evidence>
<protein>
    <submittedName>
        <fullName evidence="2">Uncharacterized protein</fullName>
    </submittedName>
</protein>